<reference evidence="5 6" key="1">
    <citation type="journal article" date="2024" name="Microbiol. Resour. Announc.">
        <title>Genome annotations for the ascomycete fungi Trichoderma harzianum, Trichoderma aggressivum, and Purpureocillium lilacinum.</title>
        <authorList>
            <person name="Beijen E.P.W."/>
            <person name="Ohm R.A."/>
        </authorList>
    </citation>
    <scope>NUCLEOTIDE SEQUENCE [LARGE SCALE GENOMIC DNA]</scope>
    <source>
        <strain evidence="5 6">CBS 150709</strain>
    </source>
</reference>
<feature type="region of interest" description="Disordered" evidence="2">
    <location>
        <begin position="282"/>
        <end position="660"/>
    </location>
</feature>
<feature type="compositionally biased region" description="Basic and acidic residues" evidence="2">
    <location>
        <begin position="1114"/>
        <end position="1166"/>
    </location>
</feature>
<dbReference type="InterPro" id="IPR002110">
    <property type="entry name" value="Ankyrin_rpt"/>
</dbReference>
<dbReference type="PANTHER" id="PTHR24149">
    <property type="entry name" value="ANKYRIN REPEAT DOMAIN-CONTAINING PROTEIN 12"/>
    <property type="match status" value="1"/>
</dbReference>
<feature type="compositionally biased region" description="Basic and acidic residues" evidence="2">
    <location>
        <begin position="798"/>
        <end position="817"/>
    </location>
</feature>
<dbReference type="PROSITE" id="PS50088">
    <property type="entry name" value="ANK_REPEAT"/>
    <property type="match status" value="2"/>
</dbReference>
<feature type="compositionally biased region" description="Polar residues" evidence="2">
    <location>
        <begin position="218"/>
        <end position="232"/>
    </location>
</feature>
<keyword evidence="6" id="KW-1185">Reference proteome</keyword>
<feature type="compositionally biased region" description="Low complexity" evidence="2">
    <location>
        <begin position="1782"/>
        <end position="1796"/>
    </location>
</feature>
<evidence type="ECO:0000259" key="4">
    <source>
        <dbReference type="Pfam" id="PF24521"/>
    </source>
</evidence>
<dbReference type="InterPro" id="IPR036770">
    <property type="entry name" value="Ankyrin_rpt-contain_sf"/>
</dbReference>
<feature type="compositionally biased region" description="Basic and acidic residues" evidence="2">
    <location>
        <begin position="1233"/>
        <end position="1252"/>
    </location>
</feature>
<feature type="compositionally biased region" description="Basic and acidic residues" evidence="2">
    <location>
        <begin position="515"/>
        <end position="527"/>
    </location>
</feature>
<feature type="region of interest" description="Disordered" evidence="2">
    <location>
        <begin position="15"/>
        <end position="55"/>
    </location>
</feature>
<feature type="region of interest" description="Disordered" evidence="2">
    <location>
        <begin position="760"/>
        <end position="840"/>
    </location>
</feature>
<feature type="compositionally biased region" description="Basic and acidic residues" evidence="2">
    <location>
        <begin position="1049"/>
        <end position="1075"/>
    </location>
</feature>
<feature type="compositionally biased region" description="Basic and acidic residues" evidence="2">
    <location>
        <begin position="381"/>
        <end position="395"/>
    </location>
</feature>
<evidence type="ECO:0000259" key="3">
    <source>
        <dbReference type="Pfam" id="PF24513"/>
    </source>
</evidence>
<feature type="compositionally biased region" description="Low complexity" evidence="2">
    <location>
        <begin position="36"/>
        <end position="51"/>
    </location>
</feature>
<feature type="region of interest" description="Disordered" evidence="2">
    <location>
        <begin position="1769"/>
        <end position="1836"/>
    </location>
</feature>
<feature type="compositionally biased region" description="Polar residues" evidence="2">
    <location>
        <begin position="825"/>
        <end position="836"/>
    </location>
</feature>
<feature type="region of interest" description="Disordered" evidence="2">
    <location>
        <begin position="976"/>
        <end position="1475"/>
    </location>
</feature>
<feature type="repeat" description="ANK" evidence="1">
    <location>
        <begin position="730"/>
        <end position="762"/>
    </location>
</feature>
<organism evidence="5 6">
    <name type="scientific">Purpureocillium lilacinum</name>
    <name type="common">Paecilomyces lilacinus</name>
    <dbReference type="NCBI Taxonomy" id="33203"/>
    <lineage>
        <taxon>Eukaryota</taxon>
        <taxon>Fungi</taxon>
        <taxon>Dikarya</taxon>
        <taxon>Ascomycota</taxon>
        <taxon>Pezizomycotina</taxon>
        <taxon>Sordariomycetes</taxon>
        <taxon>Hypocreomycetidae</taxon>
        <taxon>Hypocreales</taxon>
        <taxon>Ophiocordycipitaceae</taxon>
        <taxon>Purpureocillium</taxon>
    </lineage>
</organism>
<feature type="compositionally biased region" description="Basic and acidic residues" evidence="2">
    <location>
        <begin position="1311"/>
        <end position="1475"/>
    </location>
</feature>
<dbReference type="InterPro" id="IPR056485">
    <property type="entry name" value="ARM_KRIT1"/>
</dbReference>
<evidence type="ECO:0000313" key="5">
    <source>
        <dbReference type="EMBL" id="KAK4092541.1"/>
    </source>
</evidence>
<feature type="compositionally biased region" description="Polar residues" evidence="2">
    <location>
        <begin position="1009"/>
        <end position="1019"/>
    </location>
</feature>
<evidence type="ECO:0008006" key="7">
    <source>
        <dbReference type="Google" id="ProtNLM"/>
    </source>
</evidence>
<feature type="compositionally biased region" description="Low complexity" evidence="2">
    <location>
        <begin position="331"/>
        <end position="342"/>
    </location>
</feature>
<feature type="compositionally biased region" description="Low complexity" evidence="2">
    <location>
        <begin position="171"/>
        <end position="185"/>
    </location>
</feature>
<feature type="compositionally biased region" description="Basic and acidic residues" evidence="2">
    <location>
        <begin position="767"/>
        <end position="790"/>
    </location>
</feature>
<feature type="region of interest" description="Disordered" evidence="2">
    <location>
        <begin position="116"/>
        <end position="188"/>
    </location>
</feature>
<feature type="compositionally biased region" description="Polar residues" evidence="2">
    <location>
        <begin position="285"/>
        <end position="299"/>
    </location>
</feature>
<feature type="region of interest" description="Disordered" evidence="2">
    <location>
        <begin position="210"/>
        <end position="232"/>
    </location>
</feature>
<dbReference type="PROSITE" id="PS50297">
    <property type="entry name" value="ANK_REP_REGION"/>
    <property type="match status" value="2"/>
</dbReference>
<gene>
    <name evidence="5" type="ORF">Purlil1_3162</name>
</gene>
<feature type="compositionally biased region" description="Basic and acidic residues" evidence="2">
    <location>
        <begin position="976"/>
        <end position="1008"/>
    </location>
</feature>
<protein>
    <recommendedName>
        <fullName evidence="7">Ankyrin repeat protein</fullName>
    </recommendedName>
</protein>
<dbReference type="EMBL" id="JAWRVI010000008">
    <property type="protein sequence ID" value="KAK4092541.1"/>
    <property type="molecule type" value="Genomic_DNA"/>
</dbReference>
<feature type="compositionally biased region" description="Polar residues" evidence="2">
    <location>
        <begin position="589"/>
        <end position="598"/>
    </location>
</feature>
<accession>A0ABR0C8Y5</accession>
<evidence type="ECO:0000313" key="6">
    <source>
        <dbReference type="Proteomes" id="UP001287286"/>
    </source>
</evidence>
<feature type="compositionally biased region" description="Low complexity" evidence="2">
    <location>
        <begin position="497"/>
        <end position="508"/>
    </location>
</feature>
<dbReference type="InterPro" id="IPR053210">
    <property type="entry name" value="ANKRD12"/>
</dbReference>
<feature type="compositionally biased region" description="Polar residues" evidence="2">
    <location>
        <begin position="622"/>
        <end position="632"/>
    </location>
</feature>
<dbReference type="SMART" id="SM00248">
    <property type="entry name" value="ANK"/>
    <property type="match status" value="5"/>
</dbReference>
<dbReference type="SUPFAM" id="SSF48403">
    <property type="entry name" value="Ankyrin repeat"/>
    <property type="match status" value="1"/>
</dbReference>
<keyword evidence="1" id="KW-0040">ANK repeat</keyword>
<proteinExistence type="predicted"/>
<feature type="compositionally biased region" description="Low complexity" evidence="2">
    <location>
        <begin position="471"/>
        <end position="484"/>
    </location>
</feature>
<feature type="domain" description="KRIT1 ARM-repeats" evidence="4">
    <location>
        <begin position="832"/>
        <end position="979"/>
    </location>
</feature>
<comment type="caution">
    <text evidence="5">The sequence shown here is derived from an EMBL/GenBank/DDBJ whole genome shotgun (WGS) entry which is preliminary data.</text>
</comment>
<dbReference type="Pfam" id="PF24513">
    <property type="entry name" value="DUF7593"/>
    <property type="match status" value="1"/>
</dbReference>
<dbReference type="Gene3D" id="1.25.40.20">
    <property type="entry name" value="Ankyrin repeat-containing domain"/>
    <property type="match status" value="2"/>
</dbReference>
<sequence length="1836" mass="204680">MSSIRPRAGATYRPLCLARGSSQRPGSLHCQPASPPAHSQAQPSPAQPQSSHRTRRCLTSFPVVARLRFLKLPQITNTLSSDCGFAACVQPCCRQPPPPAPASPSRQRHVRATSINCRNVPGQPVQRSSTASASPTRRRRPHQPPPASTTAPGDASSRPAPSSLFARRPHPSTSPASPISAAPDATRPPWLGLPCPDSCSRSLSTFCGDRQPFRRRPQSVNHPPSSLVPTSISHLPLTLRDPLSCLGAVSSPPHRNPPSRRAFHLQDGASRLLPSKINDMDAQNAAESDQTRTAGASSPRQRRGSESDKKARSPAAVRVSSPTRDAKPKTAKAPTAAAATATDGELSTARPDESPEDRDSDAETIVLPGKDGHSPSKARKVRQEDKSESDGDASKGKLNPPKQRSDEKDKEHSNGSTNDADKHSTGSAAANAPGNYFASDVNKKKRRPSASGSAGPEKDRRPRNKEGGSSGLSSAPASPPQTHQHQQRRRRSDAALSSPSDSEQQSHSKASSKTSLRDKLKSGERLVSHKRKAPKVESDDEADARKARRQRTTSVGLDSGRPTKTPSKPHNDHRTRSISPHPRQHRRSTSTQLPSQASGGLHTKKKRLPPPLHATDYHSDDSSAGGTPQPRSSKLRSLAAPSTAESNLSPARMGPHKKHLDAHGQTLLARACARGEYESAKTRLTERPEDLNVADYAGNTPLQIAAIHGCEDIVKLLIEAGCNLDCINYDKDTPLLDAVDNGHLGVVRLLLDAGVNPRKANVNGEEPIDRVTEETENADEIRKALLEARKRTGGKRSRTSEDRHSHDNHEFAPESPRHSPAAVGSLSSRRSGTVRSTKTRNDLLYMPLDDKTLRQAAGRGDEETVGRILQVKEGYDDPEAMVAAARGGHDGVIQLLLGLGNANPDPGPVASLQPELATPILAAIGQENIKVVELLLKQQRFDPTRRFKGETYYEIAKRRAGPHWRDEEHMLKNAYDEYKRSHRDGVKTKSPTARRDRERESRRDEAKDTSSVLKRNQPSPGHEGEAKKKVATAKLASPREKRRSNSFTNRHDDDTQKRATNRAKKDSSTISDREVSPALSHKPQKTKRAESDMTGMSSEGEAAKPRRKLISKGELSRERDKQRRLKEPTSPHESRTDDGPERSKLSEKYHDRTKALKRDESRDHAPGDGATKRHRASVTPDRPSDVDKDNSDGPAKRRRLDGENPEKRAKRASSPEGRPRKLSSSRDASSKPPKKEREDASGLNKDRRDSQHHNPPRSSGAETSIHVKSEDVDVPMLDIEQPQDTEMADASRGSIGLLKKKKEQEDQAAAEEAKKEEERKRVEAEEKEKREAEEARKRDEEEKARKAEEEKARKAEEEKARKAEEEKRQREVEEARKRQEQAERERREAEEAARREAEEKKRLEEEKRKKEEEERRQREEAERLQREQLEREAAEQARKEREEEERKERERRERLHREEMERKRAAREAEQRRIREEQERARLDKLPPLLRWLDKCPNPKAPAITQRFTNLLGWRYDTIRPETNNTAEGREQWVLNTEVALLLGEKDLDLSRYTAWERVPATKVAKLSVLKTEGGVYALTRQTVWDLGRQVPDCYSVKDPSDLDTAGMEEHRIAAQERFLAMDMFFVKVSLPSQVGVLLVGKTTEVADSNHKVSDLLYTVPNIPHLLNVKISVEYRELCETMEETKKWVKDRYKWRDDPGAERYGGHAPRRKYYVNGEFVSEDMPTTHQISNKPFPEIRVPRRGLVQVTRDDPDYERICKEQGLEHLLKGRQTPSLPNGVHSSPASQTSTVSTQQQPLVNGTKGHSIHDSANGLKVMNGDATVNGVDGSGTEKRYP</sequence>
<dbReference type="InterPro" id="IPR056015">
    <property type="entry name" value="DUF7593"/>
</dbReference>
<feature type="repeat" description="ANK" evidence="1">
    <location>
        <begin position="697"/>
        <end position="729"/>
    </location>
</feature>
<dbReference type="PANTHER" id="PTHR24149:SF14">
    <property type="entry name" value="ANKYRIN REPEAT DOMAIN 12"/>
    <property type="match status" value="1"/>
</dbReference>
<feature type="compositionally biased region" description="Basic and acidic residues" evidence="2">
    <location>
        <begin position="403"/>
        <end position="424"/>
    </location>
</feature>
<dbReference type="Pfam" id="PF12796">
    <property type="entry name" value="Ank_2"/>
    <property type="match status" value="1"/>
</dbReference>
<evidence type="ECO:0000256" key="1">
    <source>
        <dbReference type="PROSITE-ProRule" id="PRU00023"/>
    </source>
</evidence>
<evidence type="ECO:0000256" key="2">
    <source>
        <dbReference type="SAM" id="MobiDB-lite"/>
    </source>
</evidence>
<feature type="compositionally biased region" description="Basic and acidic residues" evidence="2">
    <location>
        <begin position="1182"/>
        <end position="1207"/>
    </location>
</feature>
<feature type="domain" description="DUF7593" evidence="3">
    <location>
        <begin position="1482"/>
        <end position="1630"/>
    </location>
</feature>
<dbReference type="Proteomes" id="UP001287286">
    <property type="component" value="Unassembled WGS sequence"/>
</dbReference>
<name>A0ABR0C8Y5_PURLI</name>
<dbReference type="Pfam" id="PF24521">
    <property type="entry name" value="Ank_KRIT1"/>
    <property type="match status" value="1"/>
</dbReference>
<feature type="compositionally biased region" description="Polar residues" evidence="2">
    <location>
        <begin position="552"/>
        <end position="568"/>
    </location>
</feature>
<feature type="compositionally biased region" description="Basic and acidic residues" evidence="2">
    <location>
        <begin position="456"/>
        <end position="466"/>
    </location>
</feature>